<dbReference type="SUPFAM" id="SSF159664">
    <property type="entry name" value="CobE/GbiG C-terminal domain-like"/>
    <property type="match status" value="1"/>
</dbReference>
<evidence type="ECO:0000313" key="3">
    <source>
        <dbReference type="Proteomes" id="UP000233491"/>
    </source>
</evidence>
<organism evidence="2 3">
    <name type="scientific">Pleomorphomonas diazotrophica</name>
    <dbReference type="NCBI Taxonomy" id="1166257"/>
    <lineage>
        <taxon>Bacteria</taxon>
        <taxon>Pseudomonadati</taxon>
        <taxon>Pseudomonadota</taxon>
        <taxon>Alphaproteobacteria</taxon>
        <taxon>Hyphomicrobiales</taxon>
        <taxon>Pleomorphomonadaceae</taxon>
        <taxon>Pleomorphomonas</taxon>
    </lineage>
</organism>
<dbReference type="AlphaFoldDB" id="A0A2N3LW01"/>
<dbReference type="OrthoDB" id="7308095at2"/>
<comment type="caution">
    <text evidence="2">The sequence shown here is derived from an EMBL/GenBank/DDBJ whole genome shotgun (WGS) entry which is preliminary data.</text>
</comment>
<proteinExistence type="predicted"/>
<sequence>MSGRLAIGVGCRRGVPAEAIIRLVSAATAGLASAIGLFTIEDKRGEAGLREAAESLALPLVFLSHDALAAMADRIATPSSAALARFGTPSVAEAAALAAFAGHARLIGPRRAEEGVTVAVAEEIVE</sequence>
<dbReference type="Pfam" id="PF01890">
    <property type="entry name" value="CbiG_C"/>
    <property type="match status" value="1"/>
</dbReference>
<dbReference type="Proteomes" id="UP000233491">
    <property type="component" value="Unassembled WGS sequence"/>
</dbReference>
<protein>
    <submittedName>
        <fullName evidence="2">Cobalamin biosynthesis protein CobE</fullName>
    </submittedName>
</protein>
<dbReference type="EMBL" id="PJNW01000011">
    <property type="protein sequence ID" value="PKR88674.1"/>
    <property type="molecule type" value="Genomic_DNA"/>
</dbReference>
<evidence type="ECO:0000313" key="2">
    <source>
        <dbReference type="EMBL" id="PKR88674.1"/>
    </source>
</evidence>
<keyword evidence="3" id="KW-1185">Reference proteome</keyword>
<dbReference type="RefSeq" id="WP_101290126.1">
    <property type="nucleotide sequence ID" value="NZ_FOUQ01000004.1"/>
</dbReference>
<name>A0A2N3LW01_9HYPH</name>
<dbReference type="PANTHER" id="PTHR37477">
    <property type="entry name" value="COBALT-PRECORRIN-5A HYDROLASE"/>
    <property type="match status" value="1"/>
</dbReference>
<dbReference type="GO" id="GO:0009236">
    <property type="term" value="P:cobalamin biosynthetic process"/>
    <property type="evidence" value="ECO:0007669"/>
    <property type="project" value="InterPro"/>
</dbReference>
<feature type="domain" description="CobE/GbiG C-terminal" evidence="1">
    <location>
        <begin position="5"/>
        <end position="121"/>
    </location>
</feature>
<dbReference type="InterPro" id="IPR036518">
    <property type="entry name" value="CobE/GbiG_C_sf"/>
</dbReference>
<dbReference type="PANTHER" id="PTHR37477:SF1">
    <property type="entry name" value="COBALT-PRECORRIN-5A HYDROLASE"/>
    <property type="match status" value="1"/>
</dbReference>
<evidence type="ECO:0000259" key="1">
    <source>
        <dbReference type="Pfam" id="PF01890"/>
    </source>
</evidence>
<gene>
    <name evidence="2" type="ORF">CXZ10_14170</name>
</gene>
<dbReference type="InterPro" id="IPR002750">
    <property type="entry name" value="CobE/GbiG_C"/>
</dbReference>
<reference evidence="2 3" key="1">
    <citation type="submission" date="2017-12" db="EMBL/GenBank/DDBJ databases">
        <title>Anaerobic carbon monoxide metabolism by Pleomorphomonas carboxyditropha sp. nov., a new mesophilic hydrogenogenic carboxidotroph.</title>
        <authorList>
            <person name="Esquivel-Elizondo S."/>
            <person name="Krajmalnik-Brown R."/>
        </authorList>
    </citation>
    <scope>NUCLEOTIDE SEQUENCE [LARGE SCALE GENOMIC DNA]</scope>
    <source>
        <strain evidence="2 3">R5-392</strain>
    </source>
</reference>
<accession>A0A2N3LW01</accession>
<dbReference type="InterPro" id="IPR052553">
    <property type="entry name" value="CbiG_hydrolase"/>
</dbReference>
<dbReference type="Gene3D" id="3.30.420.180">
    <property type="entry name" value="CobE/GbiG C-terminal domain"/>
    <property type="match status" value="1"/>
</dbReference>